<dbReference type="Proteomes" id="UP000294951">
    <property type="component" value="Unassembled WGS sequence"/>
</dbReference>
<evidence type="ECO:0000313" key="2">
    <source>
        <dbReference type="Proteomes" id="UP000294951"/>
    </source>
</evidence>
<dbReference type="AlphaFoldDB" id="A0AB74I2Z5"/>
<evidence type="ECO:0000313" key="1">
    <source>
        <dbReference type="EMBL" id="TDK02717.1"/>
    </source>
</evidence>
<proteinExistence type="predicted"/>
<protein>
    <submittedName>
        <fullName evidence="1">Acetolactate synthase</fullName>
    </submittedName>
</protein>
<name>A0AB74I2Z5_KLEPN</name>
<sequence length="44" mass="4883">TCLFAPSLSETRQQNRAVINPCAKCNVMMSIVNGCFMEDMCTHS</sequence>
<feature type="non-terminal residue" evidence="1">
    <location>
        <position position="1"/>
    </location>
</feature>
<accession>A0AB74I2Z5</accession>
<organism evidence="1 2">
    <name type="scientific">Klebsiella pneumoniae</name>
    <dbReference type="NCBI Taxonomy" id="573"/>
    <lineage>
        <taxon>Bacteria</taxon>
        <taxon>Pseudomonadati</taxon>
        <taxon>Pseudomonadota</taxon>
        <taxon>Gammaproteobacteria</taxon>
        <taxon>Enterobacterales</taxon>
        <taxon>Enterobacteriaceae</taxon>
        <taxon>Klebsiella/Raoultella group</taxon>
        <taxon>Klebsiella</taxon>
        <taxon>Klebsiella pneumoniae complex</taxon>
    </lineage>
</organism>
<dbReference type="EMBL" id="SMTN01000007">
    <property type="protein sequence ID" value="TDK02717.1"/>
    <property type="molecule type" value="Genomic_DNA"/>
</dbReference>
<gene>
    <name evidence="1" type="ORF">E1814_10680</name>
</gene>
<reference evidence="1 2" key="1">
    <citation type="submission" date="2019-03" db="EMBL/GenBank/DDBJ databases">
        <title>Multidrug-Resistant Klebsiella pneumoniae Clinical Bloodstream Isolates in Shanghai, China.</title>
        <authorList>
            <person name="Wang S."/>
        </authorList>
    </citation>
    <scope>NUCLEOTIDE SEQUENCE [LARGE SCALE GENOMIC DNA]</scope>
    <source>
        <strain evidence="1 2">RJ1071</strain>
    </source>
</reference>
<comment type="caution">
    <text evidence="1">The sequence shown here is derived from an EMBL/GenBank/DDBJ whole genome shotgun (WGS) entry which is preliminary data.</text>
</comment>